<reference evidence="1 2" key="2">
    <citation type="journal article" date="2022" name="Mol. Ecol. Resour.">
        <title>The genomes of chicory, endive, great burdock and yacon provide insights into Asteraceae paleo-polyploidization history and plant inulin production.</title>
        <authorList>
            <person name="Fan W."/>
            <person name="Wang S."/>
            <person name="Wang H."/>
            <person name="Wang A."/>
            <person name="Jiang F."/>
            <person name="Liu H."/>
            <person name="Zhao H."/>
            <person name="Xu D."/>
            <person name="Zhang Y."/>
        </authorList>
    </citation>
    <scope>NUCLEOTIDE SEQUENCE [LARGE SCALE GENOMIC DNA]</scope>
    <source>
        <strain evidence="2">cv. Yunnan</strain>
        <tissue evidence="1">Leaves</tissue>
    </source>
</reference>
<comment type="caution">
    <text evidence="1">The sequence shown here is derived from an EMBL/GenBank/DDBJ whole genome shotgun (WGS) entry which is preliminary data.</text>
</comment>
<protein>
    <submittedName>
        <fullName evidence="1">Uncharacterized protein</fullName>
    </submittedName>
</protein>
<sequence>METNYTKIDHQKHRLFGESICRILVLAKREFCSDGQGIVCTAVPESSLSRYTPNKLLIQFVEHLDKKTQFHRSDKEGIATLKILKHPNVVGLHEG</sequence>
<name>A0ACB9ILE7_9ASTR</name>
<dbReference type="Proteomes" id="UP001056120">
    <property type="component" value="Linkage Group LG08"/>
</dbReference>
<proteinExistence type="predicted"/>
<gene>
    <name evidence="1" type="ORF">L1987_24255</name>
</gene>
<accession>A0ACB9ILE7</accession>
<organism evidence="1 2">
    <name type="scientific">Smallanthus sonchifolius</name>
    <dbReference type="NCBI Taxonomy" id="185202"/>
    <lineage>
        <taxon>Eukaryota</taxon>
        <taxon>Viridiplantae</taxon>
        <taxon>Streptophyta</taxon>
        <taxon>Embryophyta</taxon>
        <taxon>Tracheophyta</taxon>
        <taxon>Spermatophyta</taxon>
        <taxon>Magnoliopsida</taxon>
        <taxon>eudicotyledons</taxon>
        <taxon>Gunneridae</taxon>
        <taxon>Pentapetalae</taxon>
        <taxon>asterids</taxon>
        <taxon>campanulids</taxon>
        <taxon>Asterales</taxon>
        <taxon>Asteraceae</taxon>
        <taxon>Asteroideae</taxon>
        <taxon>Heliantheae alliance</taxon>
        <taxon>Millerieae</taxon>
        <taxon>Smallanthus</taxon>
    </lineage>
</organism>
<keyword evidence="2" id="KW-1185">Reference proteome</keyword>
<reference evidence="2" key="1">
    <citation type="journal article" date="2022" name="Mol. Ecol. Resour.">
        <title>The genomes of chicory, endive, great burdock and yacon provide insights into Asteraceae palaeo-polyploidization history and plant inulin production.</title>
        <authorList>
            <person name="Fan W."/>
            <person name="Wang S."/>
            <person name="Wang H."/>
            <person name="Wang A."/>
            <person name="Jiang F."/>
            <person name="Liu H."/>
            <person name="Zhao H."/>
            <person name="Xu D."/>
            <person name="Zhang Y."/>
        </authorList>
    </citation>
    <scope>NUCLEOTIDE SEQUENCE [LARGE SCALE GENOMIC DNA]</scope>
    <source>
        <strain evidence="2">cv. Yunnan</strain>
    </source>
</reference>
<dbReference type="EMBL" id="CM042025">
    <property type="protein sequence ID" value="KAI3808306.1"/>
    <property type="molecule type" value="Genomic_DNA"/>
</dbReference>
<evidence type="ECO:0000313" key="2">
    <source>
        <dbReference type="Proteomes" id="UP001056120"/>
    </source>
</evidence>
<evidence type="ECO:0000313" key="1">
    <source>
        <dbReference type="EMBL" id="KAI3808306.1"/>
    </source>
</evidence>